<reference evidence="2" key="1">
    <citation type="journal article" date="2006" name="Nature">
        <title>Deciphering the evolution and metabolism of an anammox bacterium from a community genome.</title>
        <authorList>
            <person name="Strous M."/>
            <person name="Pelletier E."/>
            <person name="Mangenot S."/>
            <person name="Rattei T."/>
            <person name="Lehner A."/>
            <person name="Taylor M.W."/>
            <person name="Horn M."/>
            <person name="Daims H."/>
            <person name="Bartol-Mavel D."/>
            <person name="Wincker P."/>
            <person name="Barbe V."/>
            <person name="Fonknechten N."/>
            <person name="Vallenet D."/>
            <person name="Segurens B."/>
            <person name="Schenowitz-Truong C."/>
            <person name="Medigue C."/>
            <person name="Collingro A."/>
            <person name="Snel B."/>
            <person name="Dutilh B.E."/>
            <person name="OpDenCamp H.J.M."/>
            <person name="vanDerDrift C."/>
            <person name="Cirpus I."/>
            <person name="vanDePas-Schoonen K.T."/>
            <person name="Harhangi H.R."/>
            <person name="vanNiftrik L."/>
            <person name="Schmid M."/>
            <person name="Keltjens J."/>
            <person name="vanDeVossenberg J."/>
            <person name="Kartal B."/>
            <person name="Meier H."/>
            <person name="Frishman D."/>
            <person name="Huynen M.A."/>
            <person name="Mewes H."/>
            <person name="Weissenbach J."/>
            <person name="Jetten M.S.M."/>
            <person name="Wagner M."/>
            <person name="LePaslier D."/>
        </authorList>
    </citation>
    <scope>NUCLEOTIDE SEQUENCE</scope>
</reference>
<dbReference type="EMBL" id="CT573071">
    <property type="protein sequence ID" value="CAJ75137.1"/>
    <property type="molecule type" value="Genomic_DNA"/>
</dbReference>
<sequence length="72" mass="8422">MKRYVNIKEVSEYTSLPAKSLYEMASLGRIPSIKLGRRVLFDLNDIDSFMSSLKRDTEHCKKIIKKVMENVR</sequence>
<reference evidence="2" key="2">
    <citation type="submission" date="2006-01" db="EMBL/GenBank/DDBJ databases">
        <authorList>
            <person name="Genoscope"/>
        </authorList>
    </citation>
    <scope>NUCLEOTIDE SEQUENCE</scope>
</reference>
<feature type="domain" description="Helix-turn-helix" evidence="1">
    <location>
        <begin position="4"/>
        <end position="52"/>
    </location>
</feature>
<dbReference type="NCBIfam" id="TIGR01764">
    <property type="entry name" value="excise"/>
    <property type="match status" value="1"/>
</dbReference>
<dbReference type="RefSeq" id="WP_169704447.1">
    <property type="nucleotide sequence ID" value="NZ_OCTL01000150.1"/>
</dbReference>
<gene>
    <name evidence="2" type="ORF">kuste4375</name>
</gene>
<dbReference type="SUPFAM" id="SSF46955">
    <property type="entry name" value="Putative DNA-binding domain"/>
    <property type="match status" value="1"/>
</dbReference>
<evidence type="ECO:0000313" key="2">
    <source>
        <dbReference type="EMBL" id="CAJ75137.1"/>
    </source>
</evidence>
<accession>Q1Q548</accession>
<proteinExistence type="predicted"/>
<dbReference type="Pfam" id="PF12728">
    <property type="entry name" value="HTH_17"/>
    <property type="match status" value="1"/>
</dbReference>
<dbReference type="InterPro" id="IPR009061">
    <property type="entry name" value="DNA-bd_dom_put_sf"/>
</dbReference>
<organism evidence="2">
    <name type="scientific">Kuenenia stuttgartiensis</name>
    <dbReference type="NCBI Taxonomy" id="174633"/>
    <lineage>
        <taxon>Bacteria</taxon>
        <taxon>Pseudomonadati</taxon>
        <taxon>Planctomycetota</taxon>
        <taxon>Candidatus Brocadiia</taxon>
        <taxon>Candidatus Brocadiales</taxon>
        <taxon>Candidatus Brocadiaceae</taxon>
        <taxon>Candidatus Kuenenia</taxon>
    </lineage>
</organism>
<name>Q1Q548_KUEST</name>
<dbReference type="InterPro" id="IPR041657">
    <property type="entry name" value="HTH_17"/>
</dbReference>
<protein>
    <recommendedName>
        <fullName evidence="1">Helix-turn-helix domain-containing protein</fullName>
    </recommendedName>
</protein>
<dbReference type="AlphaFoldDB" id="Q1Q548"/>
<evidence type="ECO:0000259" key="1">
    <source>
        <dbReference type="Pfam" id="PF12728"/>
    </source>
</evidence>
<dbReference type="InterPro" id="IPR010093">
    <property type="entry name" value="SinI_DNA-bd"/>
</dbReference>
<dbReference type="GO" id="GO:0003677">
    <property type="term" value="F:DNA binding"/>
    <property type="evidence" value="ECO:0007669"/>
    <property type="project" value="InterPro"/>
</dbReference>